<dbReference type="InterPro" id="IPR051472">
    <property type="entry name" value="T3SS_Stator/FliH"/>
</dbReference>
<sequence length="239" mass="26823">MSEKKQNSDSNRLRRHQFPPLRKQWTPGMSQGGSHDTGEYQQQLMSGFQQGVSDGFEQGITQGKDQGYQDGLARGIEEGMRQGREDGKRIAHTEFMLAAKPLENLVTSMQQALDEHEQSRRSELLQLVEKVTRQVIRCELALQPGQLLALVEEALGTLPEPPKRLRVLLNPEEFARISEAEPEKVREWGLAADPDMAAGECRIITESAEMDVGCAHRLEQCMDVLSQSLSQPQDESDEP</sequence>
<evidence type="ECO:0000256" key="9">
    <source>
        <dbReference type="ARBA" id="ARBA00023225"/>
    </source>
</evidence>
<protein>
    <recommendedName>
        <fullName evidence="4">Flagellar assembly protein FliH</fullName>
    </recommendedName>
</protein>
<name>A0A6I6EVC6_9GAMM</name>
<feature type="domain" description="Essential protein Yae1 N-terminal" evidence="12">
    <location>
        <begin position="47"/>
        <end position="84"/>
    </location>
</feature>
<feature type="compositionally biased region" description="Polar residues" evidence="10">
    <location>
        <begin position="27"/>
        <end position="38"/>
    </location>
</feature>
<keyword evidence="6" id="KW-0963">Cytoplasm</keyword>
<comment type="similarity">
    <text evidence="3">Belongs to the FliH family.</text>
</comment>
<comment type="subcellular location">
    <subcellularLocation>
        <location evidence="2">Cytoplasm</location>
    </subcellularLocation>
</comment>
<feature type="region of interest" description="Disordered" evidence="10">
    <location>
        <begin position="1"/>
        <end position="38"/>
    </location>
</feature>
<dbReference type="EMBL" id="CP046509">
    <property type="protein sequence ID" value="QGU88532.1"/>
    <property type="molecule type" value="Genomic_DNA"/>
</dbReference>
<dbReference type="Pfam" id="PF09811">
    <property type="entry name" value="Yae1_N"/>
    <property type="match status" value="1"/>
</dbReference>
<dbReference type="Pfam" id="PF02108">
    <property type="entry name" value="FliH"/>
    <property type="match status" value="1"/>
</dbReference>
<dbReference type="Proteomes" id="UP000424752">
    <property type="component" value="Chromosome"/>
</dbReference>
<evidence type="ECO:0000256" key="7">
    <source>
        <dbReference type="ARBA" id="ARBA00022795"/>
    </source>
</evidence>
<evidence type="ECO:0000256" key="4">
    <source>
        <dbReference type="ARBA" id="ARBA00016507"/>
    </source>
</evidence>
<feature type="domain" description="Flagellar assembly protein FliH/Type III secretion system HrpE" evidence="11">
    <location>
        <begin position="99"/>
        <end position="221"/>
    </location>
</feature>
<dbReference type="GO" id="GO:0044781">
    <property type="term" value="P:bacterial-type flagellum organization"/>
    <property type="evidence" value="ECO:0007669"/>
    <property type="project" value="UniProtKB-KW"/>
</dbReference>
<dbReference type="NCBIfam" id="NF009925">
    <property type="entry name" value="PRK13386.1"/>
    <property type="match status" value="1"/>
</dbReference>
<dbReference type="GO" id="GO:0005829">
    <property type="term" value="C:cytosol"/>
    <property type="evidence" value="ECO:0007669"/>
    <property type="project" value="TreeGrafter"/>
</dbReference>
<evidence type="ECO:0000313" key="13">
    <source>
        <dbReference type="EMBL" id="QGU88532.1"/>
    </source>
</evidence>
<dbReference type="PANTHER" id="PTHR34982:SF1">
    <property type="entry name" value="FLAGELLAR ASSEMBLY PROTEIN FLIH"/>
    <property type="match status" value="1"/>
</dbReference>
<evidence type="ECO:0000256" key="1">
    <source>
        <dbReference type="ARBA" id="ARBA00003041"/>
    </source>
</evidence>
<dbReference type="GO" id="GO:0009288">
    <property type="term" value="C:bacterial-type flagellum"/>
    <property type="evidence" value="ECO:0007669"/>
    <property type="project" value="InterPro"/>
</dbReference>
<evidence type="ECO:0000259" key="12">
    <source>
        <dbReference type="Pfam" id="PF09811"/>
    </source>
</evidence>
<dbReference type="InterPro" id="IPR018035">
    <property type="entry name" value="Flagellar_FliH/T3SS_HrpE"/>
</dbReference>
<dbReference type="GO" id="GO:0015031">
    <property type="term" value="P:protein transport"/>
    <property type="evidence" value="ECO:0007669"/>
    <property type="project" value="UniProtKB-KW"/>
</dbReference>
<reference evidence="13 14" key="1">
    <citation type="submission" date="2019-12" db="EMBL/GenBank/DDBJ databases">
        <title>Erwinia sp. nov., isolated from droppings of birds in the Qinghai-Tiebt plateau of China.</title>
        <authorList>
            <person name="Ge Y."/>
        </authorList>
    </citation>
    <scope>NUCLEOTIDE SEQUENCE [LARGE SCALE GENOMIC DNA]</scope>
    <source>
        <strain evidence="13 14">J780</strain>
    </source>
</reference>
<evidence type="ECO:0000313" key="14">
    <source>
        <dbReference type="Proteomes" id="UP000424752"/>
    </source>
</evidence>
<evidence type="ECO:0000259" key="11">
    <source>
        <dbReference type="Pfam" id="PF02108"/>
    </source>
</evidence>
<dbReference type="PRINTS" id="PR01003">
    <property type="entry name" value="FLGFLIH"/>
</dbReference>
<keyword evidence="13" id="KW-0966">Cell projection</keyword>
<evidence type="ECO:0000256" key="10">
    <source>
        <dbReference type="SAM" id="MobiDB-lite"/>
    </source>
</evidence>
<dbReference type="RefSeq" id="WP_156287797.1">
    <property type="nucleotide sequence ID" value="NZ_CP046509.1"/>
</dbReference>
<keyword evidence="5" id="KW-0813">Transport</keyword>
<proteinExistence type="inferred from homology"/>
<dbReference type="KEGG" id="erwi:GN242_15475"/>
<keyword evidence="13" id="KW-0282">Flagellum</keyword>
<evidence type="ECO:0000256" key="6">
    <source>
        <dbReference type="ARBA" id="ARBA00022490"/>
    </source>
</evidence>
<accession>A0A6I6EVC6</accession>
<gene>
    <name evidence="13" type="ORF">GN242_15475</name>
</gene>
<evidence type="ECO:0000256" key="5">
    <source>
        <dbReference type="ARBA" id="ARBA00022448"/>
    </source>
</evidence>
<evidence type="ECO:0000256" key="8">
    <source>
        <dbReference type="ARBA" id="ARBA00022927"/>
    </source>
</evidence>
<organism evidence="13 14">
    <name type="scientific">Erwinia sorbitola</name>
    <dbReference type="NCBI Taxonomy" id="2681984"/>
    <lineage>
        <taxon>Bacteria</taxon>
        <taxon>Pseudomonadati</taxon>
        <taxon>Pseudomonadota</taxon>
        <taxon>Gammaproteobacteria</taxon>
        <taxon>Enterobacterales</taxon>
        <taxon>Erwiniaceae</taxon>
        <taxon>Erwinia</taxon>
    </lineage>
</organism>
<evidence type="ECO:0000256" key="2">
    <source>
        <dbReference type="ARBA" id="ARBA00004496"/>
    </source>
</evidence>
<dbReference type="PANTHER" id="PTHR34982">
    <property type="entry name" value="YOP PROTEINS TRANSLOCATION PROTEIN L"/>
    <property type="match status" value="1"/>
</dbReference>
<dbReference type="InterPro" id="IPR019191">
    <property type="entry name" value="Essential_protein_Yae1_N"/>
</dbReference>
<keyword evidence="13" id="KW-0969">Cilium</keyword>
<keyword evidence="8" id="KW-0653">Protein transport</keyword>
<dbReference type="AlphaFoldDB" id="A0A6I6EVC6"/>
<dbReference type="GO" id="GO:0003774">
    <property type="term" value="F:cytoskeletal motor activity"/>
    <property type="evidence" value="ECO:0007669"/>
    <property type="project" value="InterPro"/>
</dbReference>
<dbReference type="GO" id="GO:0071973">
    <property type="term" value="P:bacterial-type flagellum-dependent cell motility"/>
    <property type="evidence" value="ECO:0007669"/>
    <property type="project" value="InterPro"/>
</dbReference>
<keyword evidence="7" id="KW-1005">Bacterial flagellum biogenesis</keyword>
<evidence type="ECO:0000256" key="3">
    <source>
        <dbReference type="ARBA" id="ARBA00006602"/>
    </source>
</evidence>
<comment type="function">
    <text evidence="1">Needed for flagellar regrowth and assembly.</text>
</comment>
<keyword evidence="9" id="KW-1006">Bacterial flagellum protein export</keyword>
<dbReference type="InterPro" id="IPR000563">
    <property type="entry name" value="Flag_FliH"/>
</dbReference>